<protein>
    <submittedName>
        <fullName evidence="1">Uncharacterized protein</fullName>
    </submittedName>
</protein>
<dbReference type="SUPFAM" id="SSF50494">
    <property type="entry name" value="Trypsin-like serine proteases"/>
    <property type="match status" value="1"/>
</dbReference>
<dbReference type="KEGG" id="mphe:HGG69_02580"/>
<gene>
    <name evidence="1" type="ORF">HGG69_02580</name>
</gene>
<evidence type="ECO:0000313" key="1">
    <source>
        <dbReference type="EMBL" id="QJG67176.1"/>
    </source>
</evidence>
<accession>A0A858U901</accession>
<dbReference type="EMBL" id="CP051481">
    <property type="protein sequence ID" value="QJG67176.1"/>
    <property type="molecule type" value="Genomic_DNA"/>
</dbReference>
<evidence type="ECO:0000313" key="2">
    <source>
        <dbReference type="Proteomes" id="UP000501060"/>
    </source>
</evidence>
<keyword evidence="2" id="KW-1185">Reference proteome</keyword>
<dbReference type="Proteomes" id="UP000501060">
    <property type="component" value="Chromosome"/>
</dbReference>
<proteinExistence type="predicted"/>
<sequence length="1282" mass="151161">MKIKKMKLILYLLLLFVFSLLIIGTYFGTNSTLDAKAKITNNTNKNNKNQDDTNNLNTIDTTNKEAEEKDELPNNIVLPADSINSNINKQINYNYLERFDSKEYYDLFNVHNTSNISNSFNFESLKTKNEWSQYFSRINKNTEYKNDSWNHITDVNLIDVKRKDSNFFIIFSTLEKNNEYTLRYKYNNSQFLLNTSNVDGKIGFLIPNEHKNVLLINILKNNSIIKTFNDNAFVHFYDNGDDDLKAWEYDLSGNKISEINIDQNNNLNGKLTLVWPGRVGKSWNLNDLYGVFIVKNKTKIQKIFYSDQSIDSGEFEYRMNFVGEKIDGKLIDVVYNSDKTKSKIKLKSLREDQIISKLINQINNATDIKNNFLSIEEDNDKIVINFANNIENKRIKFLLKSLNYQYKYSKLFDTKFENGIEIINNQLFFLKKILPIELDEFIITNLSIDDEESNLTYLDKFVLKINQVNMLNLTKFIISKNEDGRLFAAININDDFNILKNKLIKVNFSVDMNKNFPDTSNKNFKEFSTKSIYIPWNKLHKFELNNLLDGLKYTLSSIEVLDINTLHKKNIIIKINDNFKKSFIQQRNYEKIKLNNFFNDQNIVPTDKMVENWLNNKEIENLEQNRTNTKNLLDLYLEVISRETKKWMNGISLPKPREYKFLNGEKMHVIQPRRNIMKSFVHIEENSSAYYDIDMNMFKNYKNHLDDSIIYISLHLDHYFMRIADYYPYMNQTSTVGIAIPIKELFENKKIENLDFKFSYFNNNVYLNEKLKNQIASDFNFTASLNNDIIKFVIKSRGQSKIFNFVKDHLLSNNQSIYINDFVFNYVYNGKNDIEFIDNDDPNFISLNNTNNEPNSIFLKGDINQLTSRYDKYNNFINPKNQKNSIRITSEKETNYKNYAEIKNRAFWIKGHGGTYNVFAKVKPNDDNDYRFYIFTNVHVIDEIDKNDISIENGYYTIKHNSFEKIYFPILPSDEKYKNDKTYPIYSDLQHNNDLVPILNKKAFNNLTDNDFKFQMIRNWNTIHTIASRKEDKYKNLNPYLFKQYDNLGNPRINEKIGKNFNFDVSILIWDLKFIFENFEHQYKENKQVYEYNNQIIDGNNKKAIDIMLDWKKIKPLKLSKYNKYIRKYSNLNYFLNTFPNAASWNEDSPTDDKSRYRSYLIGNPISVGTKEPFQFSGITSIGVSFTAIEIDTGQGSSGSAVYDYESNLAGIITSGYLSPQKNNTITKKDRIEHGSDFMLFDTESNSFIGQKDNYSDTSSFNQIVRRLSWLYPNEYHEFMEN</sequence>
<reference evidence="1 2" key="1">
    <citation type="submission" date="2020-04" db="EMBL/GenBank/DDBJ databases">
        <title>Novel Mycoplasma species detected in Phocoena phocoena (harbor porpoise) from the USA.</title>
        <authorList>
            <person name="Volokhov D.V."/>
        </authorList>
    </citation>
    <scope>NUCLEOTIDE SEQUENCE [LARGE SCALE GENOMIC DNA]</scope>
    <source>
        <strain evidence="1 2">Phocoena C-264-GEN</strain>
    </source>
</reference>
<dbReference type="RefSeq" id="WP_169605226.1">
    <property type="nucleotide sequence ID" value="NZ_CP051481.1"/>
</dbReference>
<dbReference type="InterPro" id="IPR009003">
    <property type="entry name" value="Peptidase_S1_PA"/>
</dbReference>
<name>A0A858U901_9MOLU</name>
<organism evidence="1 2">
    <name type="scientific">Mycoplasma phocoenae</name>
    <dbReference type="NCBI Taxonomy" id="754517"/>
    <lineage>
        <taxon>Bacteria</taxon>
        <taxon>Bacillati</taxon>
        <taxon>Mycoplasmatota</taxon>
        <taxon>Mollicutes</taxon>
        <taxon>Mycoplasmataceae</taxon>
        <taxon>Mycoplasma</taxon>
    </lineage>
</organism>